<organism evidence="1 2">
    <name type="scientific">Phormidesmis priestleyi</name>
    <dbReference type="NCBI Taxonomy" id="268141"/>
    <lineage>
        <taxon>Bacteria</taxon>
        <taxon>Bacillati</taxon>
        <taxon>Cyanobacteriota</taxon>
        <taxon>Cyanophyceae</taxon>
        <taxon>Leptolyngbyales</taxon>
        <taxon>Leptolyngbyaceae</taxon>
        <taxon>Phormidesmis</taxon>
    </lineage>
</organism>
<name>A0A2W4WVX0_9CYAN</name>
<dbReference type="Proteomes" id="UP000249794">
    <property type="component" value="Unassembled WGS sequence"/>
</dbReference>
<accession>A0A2W4WVX0</accession>
<dbReference type="EMBL" id="QBMP01000215">
    <property type="protein sequence ID" value="PZO49313.1"/>
    <property type="molecule type" value="Genomic_DNA"/>
</dbReference>
<sequence length="134" mass="14803">EVVLFAAEYGRPKDISVVLDLTYPAPVSCFDRDTNLEASVGIVVNDQGELVYSKLFKLTGYPAIDDWLTDYISLAEQLPDYVFTQLRQTIPDAVASGDLIEWLYAARNSDDLFVAADRDQAAYAFKIAVKAPCG</sequence>
<evidence type="ECO:0000313" key="2">
    <source>
        <dbReference type="Proteomes" id="UP000249794"/>
    </source>
</evidence>
<reference evidence="1 2" key="2">
    <citation type="submission" date="2018-06" db="EMBL/GenBank/DDBJ databases">
        <title>Metagenomic assembly of (sub)arctic Cyanobacteria and their associated microbiome from non-axenic cultures.</title>
        <authorList>
            <person name="Baurain D."/>
        </authorList>
    </citation>
    <scope>NUCLEOTIDE SEQUENCE [LARGE SCALE GENOMIC DNA]</scope>
    <source>
        <strain evidence="1">ULC027bin1</strain>
    </source>
</reference>
<protein>
    <submittedName>
        <fullName evidence="1">Uncharacterized protein</fullName>
    </submittedName>
</protein>
<comment type="caution">
    <text evidence="1">The sequence shown here is derived from an EMBL/GenBank/DDBJ whole genome shotgun (WGS) entry which is preliminary data.</text>
</comment>
<gene>
    <name evidence="1" type="ORF">DCF15_16985</name>
</gene>
<reference evidence="2" key="1">
    <citation type="submission" date="2018-04" db="EMBL/GenBank/DDBJ databases">
        <authorList>
            <person name="Cornet L."/>
        </authorList>
    </citation>
    <scope>NUCLEOTIDE SEQUENCE [LARGE SCALE GENOMIC DNA]</scope>
</reference>
<feature type="non-terminal residue" evidence="1">
    <location>
        <position position="1"/>
    </location>
</feature>
<evidence type="ECO:0000313" key="1">
    <source>
        <dbReference type="EMBL" id="PZO49313.1"/>
    </source>
</evidence>
<dbReference type="AlphaFoldDB" id="A0A2W4WVX0"/>
<proteinExistence type="predicted"/>